<dbReference type="RefSeq" id="WP_265676683.1">
    <property type="nucleotide sequence ID" value="NZ_JAKRRY010000031.1"/>
</dbReference>
<keyword evidence="1" id="KW-1133">Transmembrane helix</keyword>
<sequence>MPSHSLESKTVDDNITLNKRFFRPLTFALLLSLSSFYLWTLYLAAHPNVTVAYQTYYIDKKTLYWAKANSTMLWPRSGVVAASEKSPYLSRAGWANKATGDGRDMLHSGGLFFNFPQLPVGPVRVQLSLSKSITEPVYLSLGQGNKIKLLPLGIETLEAIIPVGVIDGSAPLQHWQIETRASLTIKQISIQELTS</sequence>
<evidence type="ECO:0000313" key="3">
    <source>
        <dbReference type="Proteomes" id="UP001155587"/>
    </source>
</evidence>
<dbReference type="Proteomes" id="UP001155587">
    <property type="component" value="Unassembled WGS sequence"/>
</dbReference>
<comment type="caution">
    <text evidence="2">The sequence shown here is derived from an EMBL/GenBank/DDBJ whole genome shotgun (WGS) entry which is preliminary data.</text>
</comment>
<feature type="transmembrane region" description="Helical" evidence="1">
    <location>
        <begin position="21"/>
        <end position="45"/>
    </location>
</feature>
<proteinExistence type="predicted"/>
<dbReference type="EMBL" id="JAKRRY010000031">
    <property type="protein sequence ID" value="MCW8348120.1"/>
    <property type="molecule type" value="Genomic_DNA"/>
</dbReference>
<dbReference type="AlphaFoldDB" id="A0A9X3CTB5"/>
<keyword evidence="1" id="KW-0472">Membrane</keyword>
<reference evidence="2" key="1">
    <citation type="submission" date="2022-02" db="EMBL/GenBank/DDBJ databases">
        <title>Vibrio sp. nov, a new bacterium isolated from seawater.</title>
        <authorList>
            <person name="Yuan Y."/>
        </authorList>
    </citation>
    <scope>NUCLEOTIDE SEQUENCE</scope>
    <source>
        <strain evidence="2">ZSDZ65</strain>
    </source>
</reference>
<evidence type="ECO:0000256" key="1">
    <source>
        <dbReference type="SAM" id="Phobius"/>
    </source>
</evidence>
<gene>
    <name evidence="2" type="ORF">MD535_19195</name>
</gene>
<evidence type="ECO:0000313" key="2">
    <source>
        <dbReference type="EMBL" id="MCW8348120.1"/>
    </source>
</evidence>
<protein>
    <submittedName>
        <fullName evidence="2">Uncharacterized protein</fullName>
    </submittedName>
</protein>
<keyword evidence="3" id="KW-1185">Reference proteome</keyword>
<accession>A0A9X3CTB5</accession>
<organism evidence="2 3">
    <name type="scientific">Vibrio qingdaonensis</name>
    <dbReference type="NCBI Taxonomy" id="2829491"/>
    <lineage>
        <taxon>Bacteria</taxon>
        <taxon>Pseudomonadati</taxon>
        <taxon>Pseudomonadota</taxon>
        <taxon>Gammaproteobacteria</taxon>
        <taxon>Vibrionales</taxon>
        <taxon>Vibrionaceae</taxon>
        <taxon>Vibrio</taxon>
    </lineage>
</organism>
<name>A0A9X3CTB5_9VIBR</name>
<keyword evidence="1" id="KW-0812">Transmembrane</keyword>